<dbReference type="EMBL" id="PZQS01000001">
    <property type="protein sequence ID" value="PVD37500.1"/>
    <property type="molecule type" value="Genomic_DNA"/>
</dbReference>
<evidence type="ECO:0000313" key="1">
    <source>
        <dbReference type="EMBL" id="PVD37500.1"/>
    </source>
</evidence>
<proteinExistence type="predicted"/>
<sequence>MFLDKRLVWVSGQRPPENMQVKGQSACQLKWKVVTLLVSLCVFIEETKGQVTCTYQQIADTSVDDNYREYELFFNTQSHVNNCVAATLNAKSPCTKTPRVAYTIMVILEHNQTAGGPT</sequence>
<name>A0A2T7PVS8_POMCA</name>
<accession>A0A2T7PVS8</accession>
<dbReference type="Proteomes" id="UP000245119">
    <property type="component" value="Linkage Group LG1"/>
</dbReference>
<comment type="caution">
    <text evidence="1">The sequence shown here is derived from an EMBL/GenBank/DDBJ whole genome shotgun (WGS) entry which is preliminary data.</text>
</comment>
<gene>
    <name evidence="1" type="ORF">C0Q70_00091</name>
</gene>
<organism evidence="1 2">
    <name type="scientific">Pomacea canaliculata</name>
    <name type="common">Golden apple snail</name>
    <dbReference type="NCBI Taxonomy" id="400727"/>
    <lineage>
        <taxon>Eukaryota</taxon>
        <taxon>Metazoa</taxon>
        <taxon>Spiralia</taxon>
        <taxon>Lophotrochozoa</taxon>
        <taxon>Mollusca</taxon>
        <taxon>Gastropoda</taxon>
        <taxon>Caenogastropoda</taxon>
        <taxon>Architaenioglossa</taxon>
        <taxon>Ampullarioidea</taxon>
        <taxon>Ampullariidae</taxon>
        <taxon>Pomacea</taxon>
    </lineage>
</organism>
<keyword evidence="2" id="KW-1185">Reference proteome</keyword>
<evidence type="ECO:0000313" key="2">
    <source>
        <dbReference type="Proteomes" id="UP000245119"/>
    </source>
</evidence>
<dbReference type="AlphaFoldDB" id="A0A2T7PVS8"/>
<protein>
    <submittedName>
        <fullName evidence="1">Uncharacterized protein</fullName>
    </submittedName>
</protein>
<reference evidence="1 2" key="1">
    <citation type="submission" date="2018-04" db="EMBL/GenBank/DDBJ databases">
        <title>The genome of golden apple snail Pomacea canaliculata provides insight into stress tolerance and invasive adaptation.</title>
        <authorList>
            <person name="Liu C."/>
            <person name="Liu B."/>
            <person name="Ren Y."/>
            <person name="Zhang Y."/>
            <person name="Wang H."/>
            <person name="Li S."/>
            <person name="Jiang F."/>
            <person name="Yin L."/>
            <person name="Zhang G."/>
            <person name="Qian W."/>
            <person name="Fan W."/>
        </authorList>
    </citation>
    <scope>NUCLEOTIDE SEQUENCE [LARGE SCALE GENOMIC DNA]</scope>
    <source>
        <strain evidence="1">SZHN2017</strain>
        <tissue evidence="1">Muscle</tissue>
    </source>
</reference>